<evidence type="ECO:0000256" key="5">
    <source>
        <dbReference type="ARBA" id="ARBA00022989"/>
    </source>
</evidence>
<dbReference type="GO" id="GO:0005886">
    <property type="term" value="C:plasma membrane"/>
    <property type="evidence" value="ECO:0007669"/>
    <property type="project" value="UniProtKB-SubCell"/>
</dbReference>
<dbReference type="InterPro" id="IPR017871">
    <property type="entry name" value="ABC_transporter-like_CS"/>
</dbReference>
<proteinExistence type="predicted"/>
<evidence type="ECO:0000313" key="10">
    <source>
        <dbReference type="EMBL" id="ASZ50327.1"/>
    </source>
</evidence>
<name>A0A249W196_VIBPH</name>
<dbReference type="InterPro" id="IPR011527">
    <property type="entry name" value="ABC1_TM_dom"/>
</dbReference>
<evidence type="ECO:0000256" key="3">
    <source>
        <dbReference type="ARBA" id="ARBA00022741"/>
    </source>
</evidence>
<organism evidence="10">
    <name type="scientific">Vibrio parahaemolyticus</name>
    <dbReference type="NCBI Taxonomy" id="670"/>
    <lineage>
        <taxon>Bacteria</taxon>
        <taxon>Pseudomonadati</taxon>
        <taxon>Pseudomonadota</taxon>
        <taxon>Gammaproteobacteria</taxon>
        <taxon>Vibrionales</taxon>
        <taxon>Vibrionaceae</taxon>
        <taxon>Vibrio</taxon>
    </lineage>
</organism>
<evidence type="ECO:0000256" key="2">
    <source>
        <dbReference type="ARBA" id="ARBA00022692"/>
    </source>
</evidence>
<keyword evidence="3" id="KW-0547">Nucleotide-binding</keyword>
<dbReference type="GO" id="GO:0016887">
    <property type="term" value="F:ATP hydrolysis activity"/>
    <property type="evidence" value="ECO:0007669"/>
    <property type="project" value="InterPro"/>
</dbReference>
<keyword evidence="5 7" id="KW-1133">Transmembrane helix</keyword>
<dbReference type="SMART" id="SM00382">
    <property type="entry name" value="AAA"/>
    <property type="match status" value="1"/>
</dbReference>
<accession>A0A249W196</accession>
<reference evidence="10" key="1">
    <citation type="submission" date="2017-09" db="EMBL/GenBank/DDBJ databases">
        <authorList>
            <person name="Ehlers B."/>
            <person name="Leendertz F.H."/>
        </authorList>
    </citation>
    <scope>NUCLEOTIDE SEQUENCE</scope>
    <source>
        <strain evidence="10">MAVP-26</strain>
    </source>
</reference>
<dbReference type="PANTHER" id="PTHR43394">
    <property type="entry name" value="ATP-DEPENDENT PERMEASE MDL1, MITOCHONDRIAL"/>
    <property type="match status" value="1"/>
</dbReference>
<dbReference type="Gene3D" id="1.20.1560.10">
    <property type="entry name" value="ABC transporter type 1, transmembrane domain"/>
    <property type="match status" value="1"/>
</dbReference>
<feature type="transmembrane region" description="Helical" evidence="7">
    <location>
        <begin position="20"/>
        <end position="46"/>
    </location>
</feature>
<dbReference type="GO" id="GO:0005524">
    <property type="term" value="F:ATP binding"/>
    <property type="evidence" value="ECO:0007669"/>
    <property type="project" value="UniProtKB-KW"/>
</dbReference>
<dbReference type="NCBIfam" id="TIGR01842">
    <property type="entry name" value="type_I_sec_PrtD"/>
    <property type="match status" value="1"/>
</dbReference>
<dbReference type="PROSITE" id="PS50893">
    <property type="entry name" value="ABC_TRANSPORTER_2"/>
    <property type="match status" value="1"/>
</dbReference>
<comment type="subcellular location">
    <subcellularLocation>
        <location evidence="1">Cell membrane</location>
        <topology evidence="1">Multi-pass membrane protein</topology>
    </subcellularLocation>
</comment>
<dbReference type="EMBL" id="CP023247">
    <property type="protein sequence ID" value="ASZ50327.1"/>
    <property type="molecule type" value="Genomic_DNA"/>
</dbReference>
<gene>
    <name evidence="10" type="ORF">YA91_07030</name>
</gene>
<dbReference type="InterPro" id="IPR003439">
    <property type="entry name" value="ABC_transporter-like_ATP-bd"/>
</dbReference>
<dbReference type="CDD" id="cd03246">
    <property type="entry name" value="ABCC_Protease_Secretion"/>
    <property type="match status" value="1"/>
</dbReference>
<evidence type="ECO:0000259" key="9">
    <source>
        <dbReference type="PROSITE" id="PS50929"/>
    </source>
</evidence>
<evidence type="ECO:0000256" key="7">
    <source>
        <dbReference type="SAM" id="Phobius"/>
    </source>
</evidence>
<evidence type="ECO:0000256" key="4">
    <source>
        <dbReference type="ARBA" id="ARBA00022840"/>
    </source>
</evidence>
<dbReference type="GO" id="GO:0015421">
    <property type="term" value="F:ABC-type oligopeptide transporter activity"/>
    <property type="evidence" value="ECO:0007669"/>
    <property type="project" value="TreeGrafter"/>
</dbReference>
<feature type="domain" description="ABC transmembrane type-1" evidence="9">
    <location>
        <begin position="23"/>
        <end position="299"/>
    </location>
</feature>
<dbReference type="PANTHER" id="PTHR43394:SF1">
    <property type="entry name" value="ATP-BINDING CASSETTE SUB-FAMILY B MEMBER 10, MITOCHONDRIAL"/>
    <property type="match status" value="1"/>
</dbReference>
<dbReference type="Gene3D" id="3.40.50.300">
    <property type="entry name" value="P-loop containing nucleotide triphosphate hydrolases"/>
    <property type="match status" value="1"/>
</dbReference>
<dbReference type="GO" id="GO:0030256">
    <property type="term" value="C:type I protein secretion system complex"/>
    <property type="evidence" value="ECO:0007669"/>
    <property type="project" value="InterPro"/>
</dbReference>
<feature type="domain" description="ABC transporter" evidence="8">
    <location>
        <begin position="330"/>
        <end position="565"/>
    </location>
</feature>
<keyword evidence="2 7" id="KW-0812">Transmembrane</keyword>
<protein>
    <submittedName>
        <fullName evidence="10">Type I secretion system permease/ATPase</fullName>
    </submittedName>
</protein>
<feature type="transmembrane region" description="Helical" evidence="7">
    <location>
        <begin position="144"/>
        <end position="173"/>
    </location>
</feature>
<evidence type="ECO:0000256" key="1">
    <source>
        <dbReference type="ARBA" id="ARBA00004651"/>
    </source>
</evidence>
<dbReference type="InterPro" id="IPR010128">
    <property type="entry name" value="ATPase_T1SS_PrtD-like"/>
</dbReference>
<dbReference type="PROSITE" id="PS50929">
    <property type="entry name" value="ABC_TM1F"/>
    <property type="match status" value="1"/>
</dbReference>
<sequence>MEVIVQKTVFKEVRQKLCTLAGLLIGFSLFINLLVLAIPLYMLQVYNRVISSYSTDTLLLLTIIVLAALFTMSIIDIARAQMSKSFGFWMDAKLSVFMLKRSIQYQSHTGKSYTSQVLRDIQTIKSFLSSQAPYPLLDAPWTPLFILFVYLLHPFLGHIALLGSVVLFSLGLINELMTRKTMQESEVRAISHISSAELATQNANSILAMGMMNAFLEQWQSRVQSVSVLEERVAGKSIYMANFSKFVRGSLQIFLLGGGAWLVIQHEITAGAMIASSILMSRALSPMEQAIGTWRSAMSARTAYKRLKEIDAIVRQDESDMPLPKPKGHYELTGLTYRHPGATEPVLSSITLSIPPGVSVGVIGPSGTGKSTFARLLLGNIRPFAGKVTLDGMEVSTWASEDRGVHVGYLAQEVELFPGTIRENIARFKEEDPAKVIKAAQLAGCHELILKKNKGYDFVIGENGRGLSGGERQRIALARAVYGEPSIVVFDEANANLDGEGEAAYQRLIAHLKSQGSTIVVIAHNPSTLRQMDRLLYLADGRAKLYGARDEVLKRLMGEDRTDIPRVKNEQSAASR</sequence>
<evidence type="ECO:0000256" key="6">
    <source>
        <dbReference type="ARBA" id="ARBA00023136"/>
    </source>
</evidence>
<dbReference type="InterPro" id="IPR003593">
    <property type="entry name" value="AAA+_ATPase"/>
</dbReference>
<dbReference type="AlphaFoldDB" id="A0A249W196"/>
<keyword evidence="4" id="KW-0067">ATP-binding</keyword>
<dbReference type="SUPFAM" id="SSF90123">
    <property type="entry name" value="ABC transporter transmembrane region"/>
    <property type="match status" value="1"/>
</dbReference>
<dbReference type="GO" id="GO:0030253">
    <property type="term" value="P:protein secretion by the type I secretion system"/>
    <property type="evidence" value="ECO:0007669"/>
    <property type="project" value="InterPro"/>
</dbReference>
<feature type="transmembrane region" description="Helical" evidence="7">
    <location>
        <begin position="58"/>
        <end position="78"/>
    </location>
</feature>
<keyword evidence="6 7" id="KW-0472">Membrane</keyword>
<dbReference type="Pfam" id="PF00005">
    <property type="entry name" value="ABC_tran"/>
    <property type="match status" value="1"/>
</dbReference>
<dbReference type="InterPro" id="IPR027417">
    <property type="entry name" value="P-loop_NTPase"/>
</dbReference>
<dbReference type="InterPro" id="IPR036640">
    <property type="entry name" value="ABC1_TM_sf"/>
</dbReference>
<dbReference type="InterPro" id="IPR039421">
    <property type="entry name" value="Type_1_exporter"/>
</dbReference>
<dbReference type="PROSITE" id="PS00211">
    <property type="entry name" value="ABC_TRANSPORTER_1"/>
    <property type="match status" value="1"/>
</dbReference>
<evidence type="ECO:0000259" key="8">
    <source>
        <dbReference type="PROSITE" id="PS50893"/>
    </source>
</evidence>
<dbReference type="SUPFAM" id="SSF52540">
    <property type="entry name" value="P-loop containing nucleoside triphosphate hydrolases"/>
    <property type="match status" value="1"/>
</dbReference>